<sequence>MQTAMSDDRTQIFSRIKTALAPLPQRAALPNYARELPICRAHPEFSELWELFSHKAKQVNGTPLVGLATLGSWLHEKKQTHGYCDRALAERLRAMPEFEGITLETEFDRGRFDDFAFGITLAAGVIAETGSLILKDESTSARLGALAPWTHAAIVDPATIYPDTVTALENLGSDPSVIWATGPSKTADVEGILIEGVHGPGVQIVCLDA</sequence>
<dbReference type="InterPro" id="IPR024185">
    <property type="entry name" value="FTHF_cligase-like_sf"/>
</dbReference>
<dbReference type="PANTHER" id="PTHR43682:SF1">
    <property type="entry name" value="LACTATE UTILIZATION PROTEIN C"/>
    <property type="match status" value="1"/>
</dbReference>
<gene>
    <name evidence="2" type="ORF">GCM10007047_29360</name>
</gene>
<comment type="caution">
    <text evidence="2">The sequence shown here is derived from an EMBL/GenBank/DDBJ whole genome shotgun (WGS) entry which is preliminary data.</text>
</comment>
<dbReference type="SUPFAM" id="SSF100950">
    <property type="entry name" value="NagB/RpiA/CoA transferase-like"/>
    <property type="match status" value="1"/>
</dbReference>
<proteinExistence type="predicted"/>
<keyword evidence="3" id="KW-1185">Reference proteome</keyword>
<dbReference type="Proteomes" id="UP000642829">
    <property type="component" value="Unassembled WGS sequence"/>
</dbReference>
<feature type="domain" description="LUD" evidence="1">
    <location>
        <begin position="102"/>
        <end position="202"/>
    </location>
</feature>
<evidence type="ECO:0000259" key="1">
    <source>
        <dbReference type="Pfam" id="PF02589"/>
    </source>
</evidence>
<accession>A0A8J3GG19</accession>
<reference evidence="2" key="1">
    <citation type="journal article" date="2014" name="Int. J. Syst. Evol. Microbiol.">
        <title>Complete genome sequence of Corynebacterium casei LMG S-19264T (=DSM 44701T), isolated from a smear-ripened cheese.</title>
        <authorList>
            <consortium name="US DOE Joint Genome Institute (JGI-PGF)"/>
            <person name="Walter F."/>
            <person name="Albersmeier A."/>
            <person name="Kalinowski J."/>
            <person name="Ruckert C."/>
        </authorList>
    </citation>
    <scope>NUCLEOTIDE SEQUENCE</scope>
    <source>
        <strain evidence="2">KCTC 12870</strain>
    </source>
</reference>
<name>A0A8J3GG19_9BACT</name>
<dbReference type="Pfam" id="PF02589">
    <property type="entry name" value="LUD_dom"/>
    <property type="match status" value="1"/>
</dbReference>
<organism evidence="2 3">
    <name type="scientific">Cerasicoccus arenae</name>
    <dbReference type="NCBI Taxonomy" id="424488"/>
    <lineage>
        <taxon>Bacteria</taxon>
        <taxon>Pseudomonadati</taxon>
        <taxon>Verrucomicrobiota</taxon>
        <taxon>Opitutia</taxon>
        <taxon>Puniceicoccales</taxon>
        <taxon>Cerasicoccaceae</taxon>
        <taxon>Cerasicoccus</taxon>
    </lineage>
</organism>
<protein>
    <recommendedName>
        <fullName evidence="1">LUD domain-containing protein</fullName>
    </recommendedName>
</protein>
<dbReference type="InterPro" id="IPR003741">
    <property type="entry name" value="LUD_dom"/>
</dbReference>
<reference evidence="2" key="2">
    <citation type="submission" date="2020-09" db="EMBL/GenBank/DDBJ databases">
        <authorList>
            <person name="Sun Q."/>
            <person name="Kim S."/>
        </authorList>
    </citation>
    <scope>NUCLEOTIDE SEQUENCE</scope>
    <source>
        <strain evidence="2">KCTC 12870</strain>
    </source>
</reference>
<dbReference type="AlphaFoldDB" id="A0A8J3GG19"/>
<dbReference type="PANTHER" id="PTHR43682">
    <property type="entry name" value="LACTATE UTILIZATION PROTEIN C"/>
    <property type="match status" value="1"/>
</dbReference>
<dbReference type="InterPro" id="IPR037171">
    <property type="entry name" value="NagB/RpiA_transferase-like"/>
</dbReference>
<dbReference type="Gene3D" id="3.40.50.10420">
    <property type="entry name" value="NagB/RpiA/CoA transferase-like"/>
    <property type="match status" value="1"/>
</dbReference>
<evidence type="ECO:0000313" key="3">
    <source>
        <dbReference type="Proteomes" id="UP000642829"/>
    </source>
</evidence>
<dbReference type="EMBL" id="BMXG01000023">
    <property type="protein sequence ID" value="GHC10174.1"/>
    <property type="molecule type" value="Genomic_DNA"/>
</dbReference>
<evidence type="ECO:0000313" key="2">
    <source>
        <dbReference type="EMBL" id="GHC10174.1"/>
    </source>
</evidence>